<sequence>MYKKIILGLCFFSMFIFNNFLENIFIIAFVIGMYNLFLNKDFKNLFIGFILAHFILNFLVIVFFQDRLELKELESTDKRENKTAVVLVYDGEDKKYNLKQRAREIYQRNRLYSFLNMNYKLYKYKNMYQDLGSSQFKNKSYITRNSLSERLGKNYIVVNSNLYTTPYIEEILIDLVNKGYKDIILCPIFFTEGKDYDLLRKRINNMGILKYEINIKLTDLFWNSQVLAKVYKNKILESIDNKDKTIGVLLVGLEEKNNLEEDIIFREKIKKYLKDEKIYDIKIKLPLLENHKKDIIKTGDELLEYGIDSLCLVIPTSLFETVYIRTLAEHILEKLDIPNETRFHYIGPFNEDEVFIDELYKKIKLAENEGGN</sequence>
<keyword evidence="3" id="KW-1185">Reference proteome</keyword>
<dbReference type="EMBL" id="FRAE01000007">
    <property type="protein sequence ID" value="SHJ56022.1"/>
    <property type="molecule type" value="Genomic_DNA"/>
</dbReference>
<keyword evidence="1" id="KW-0812">Transmembrane</keyword>
<evidence type="ECO:0000313" key="2">
    <source>
        <dbReference type="EMBL" id="SHJ56022.1"/>
    </source>
</evidence>
<evidence type="ECO:0000256" key="1">
    <source>
        <dbReference type="SAM" id="Phobius"/>
    </source>
</evidence>
<dbReference type="STRING" id="1123349.SAMN02744037_00308"/>
<feature type="transmembrane region" description="Helical" evidence="1">
    <location>
        <begin position="7"/>
        <end position="33"/>
    </location>
</feature>
<evidence type="ECO:0008006" key="4">
    <source>
        <dbReference type="Google" id="ProtNLM"/>
    </source>
</evidence>
<accession>A0A1M6KAR5</accession>
<keyword evidence="1" id="KW-1133">Transmembrane helix</keyword>
<dbReference type="RefSeq" id="WP_072886649.1">
    <property type="nucleotide sequence ID" value="NZ_FRAE01000007.1"/>
</dbReference>
<dbReference type="OrthoDB" id="1949854at2"/>
<dbReference type="Proteomes" id="UP000242497">
    <property type="component" value="Unassembled WGS sequence"/>
</dbReference>
<keyword evidence="1" id="KW-0472">Membrane</keyword>
<dbReference type="Gene3D" id="3.40.50.1400">
    <property type="match status" value="1"/>
</dbReference>
<organism evidence="2 3">
    <name type="scientific">Tepidibacter formicigenes DSM 15518</name>
    <dbReference type="NCBI Taxonomy" id="1123349"/>
    <lineage>
        <taxon>Bacteria</taxon>
        <taxon>Bacillati</taxon>
        <taxon>Bacillota</taxon>
        <taxon>Clostridia</taxon>
        <taxon>Peptostreptococcales</taxon>
        <taxon>Peptostreptococcaceae</taxon>
        <taxon>Tepidibacter</taxon>
    </lineage>
</organism>
<protein>
    <recommendedName>
        <fullName evidence="4">Ferrochelatase</fullName>
    </recommendedName>
</protein>
<reference evidence="3" key="1">
    <citation type="submission" date="2016-11" db="EMBL/GenBank/DDBJ databases">
        <authorList>
            <person name="Varghese N."/>
            <person name="Submissions S."/>
        </authorList>
    </citation>
    <scope>NUCLEOTIDE SEQUENCE [LARGE SCALE GENOMIC DNA]</scope>
    <source>
        <strain evidence="3">DSM 15518</strain>
    </source>
</reference>
<feature type="transmembrane region" description="Helical" evidence="1">
    <location>
        <begin position="45"/>
        <end position="64"/>
    </location>
</feature>
<dbReference type="AlphaFoldDB" id="A0A1M6KAR5"/>
<evidence type="ECO:0000313" key="3">
    <source>
        <dbReference type="Proteomes" id="UP000242497"/>
    </source>
</evidence>
<gene>
    <name evidence="2" type="ORF">SAMN02744037_00308</name>
</gene>
<name>A0A1M6KAR5_9FIRM</name>
<dbReference type="SUPFAM" id="SSF53800">
    <property type="entry name" value="Chelatase"/>
    <property type="match status" value="1"/>
</dbReference>
<proteinExistence type="predicted"/>